<keyword evidence="2" id="KW-1003">Cell membrane</keyword>
<dbReference type="InterPro" id="IPR000276">
    <property type="entry name" value="GPCR_Rhodpsn"/>
</dbReference>
<comment type="caution">
    <text evidence="12">The sequence shown here is derived from an EMBL/GenBank/DDBJ whole genome shotgun (WGS) entry which is preliminary data.</text>
</comment>
<evidence type="ECO:0000256" key="8">
    <source>
        <dbReference type="ARBA" id="ARBA00023224"/>
    </source>
</evidence>
<sequence length="425" mass="50119">MMNDSNNNINSIPNGINTYLADRLLSIYSLMLILIGTPCNLICCLIYFQKSNRCNSIKIVFGYLAILDTIVLYTFNLNYIVREFNIDYQLVRYKDINSTKQNSDYSQNENLNINIIINKKNLEEYSLFMCRFLSYLAFSILQTSSWVLAFGSLNRYLLISKLTLFEFICKRSYTIVICLLITSLFFLTNIHILWLNGYHSIKSDVICYQNMNYPNYMLWYQRVHLCLYSALPSIVLLILNTLLMRIIFASKKRLNSHQRVVLLPEIETIESRQETLILKTIRTPTMTSSSSSTRKLNKQSPGRSLNRHSRKLTLSLIFITLSYFILTFPSTVIFSFFRSYIEPLRLRRTISLLFTNLSTTTHAIRFFIYFSCSTDFRNDFYKLIPFKESFRIRYTKTTPQKQQDIHRNDKQSESLALRDRTRTIR</sequence>
<dbReference type="Proteomes" id="UP000663832">
    <property type="component" value="Unassembled WGS sequence"/>
</dbReference>
<dbReference type="PROSITE" id="PS50262">
    <property type="entry name" value="G_PROTEIN_RECEP_F1_2"/>
    <property type="match status" value="1"/>
</dbReference>
<feature type="transmembrane region" description="Helical" evidence="10">
    <location>
        <begin position="60"/>
        <end position="81"/>
    </location>
</feature>
<dbReference type="GO" id="GO:0007218">
    <property type="term" value="P:neuropeptide signaling pathway"/>
    <property type="evidence" value="ECO:0007669"/>
    <property type="project" value="TreeGrafter"/>
</dbReference>
<dbReference type="GO" id="GO:0005886">
    <property type="term" value="C:plasma membrane"/>
    <property type="evidence" value="ECO:0007669"/>
    <property type="project" value="UniProtKB-SubCell"/>
</dbReference>
<evidence type="ECO:0000256" key="7">
    <source>
        <dbReference type="ARBA" id="ARBA00023170"/>
    </source>
</evidence>
<keyword evidence="3 10" id="KW-0812">Transmembrane</keyword>
<dbReference type="InterPro" id="IPR017452">
    <property type="entry name" value="GPCR_Rhodpsn_7TM"/>
</dbReference>
<keyword evidence="13" id="KW-1185">Reference proteome</keyword>
<dbReference type="EMBL" id="CAJNOM010000186">
    <property type="protein sequence ID" value="CAF1197004.1"/>
    <property type="molecule type" value="Genomic_DNA"/>
</dbReference>
<feature type="transmembrane region" description="Helical" evidence="10">
    <location>
        <begin position="349"/>
        <end position="372"/>
    </location>
</feature>
<reference evidence="12" key="1">
    <citation type="submission" date="2021-02" db="EMBL/GenBank/DDBJ databases">
        <authorList>
            <person name="Nowell W R."/>
        </authorList>
    </citation>
    <scope>NUCLEOTIDE SEQUENCE</scope>
</reference>
<keyword evidence="6 10" id="KW-0472">Membrane</keyword>
<evidence type="ECO:0000256" key="9">
    <source>
        <dbReference type="SAM" id="MobiDB-lite"/>
    </source>
</evidence>
<feature type="transmembrane region" description="Helical" evidence="10">
    <location>
        <begin position="227"/>
        <end position="248"/>
    </location>
</feature>
<evidence type="ECO:0000256" key="3">
    <source>
        <dbReference type="ARBA" id="ARBA00022692"/>
    </source>
</evidence>
<evidence type="ECO:0000256" key="1">
    <source>
        <dbReference type="ARBA" id="ARBA00004651"/>
    </source>
</evidence>
<organism evidence="12 13">
    <name type="scientific">Adineta steineri</name>
    <dbReference type="NCBI Taxonomy" id="433720"/>
    <lineage>
        <taxon>Eukaryota</taxon>
        <taxon>Metazoa</taxon>
        <taxon>Spiralia</taxon>
        <taxon>Gnathifera</taxon>
        <taxon>Rotifera</taxon>
        <taxon>Eurotatoria</taxon>
        <taxon>Bdelloidea</taxon>
        <taxon>Adinetida</taxon>
        <taxon>Adinetidae</taxon>
        <taxon>Adineta</taxon>
    </lineage>
</organism>
<feature type="transmembrane region" description="Helical" evidence="10">
    <location>
        <begin position="132"/>
        <end position="153"/>
    </location>
</feature>
<dbReference type="GO" id="GO:0008528">
    <property type="term" value="F:G protein-coupled peptide receptor activity"/>
    <property type="evidence" value="ECO:0007669"/>
    <property type="project" value="TreeGrafter"/>
</dbReference>
<dbReference type="PANTHER" id="PTHR24230:SF75">
    <property type="entry name" value="RELAXIN FAMILY PEPTIDE RECEPTOR 3"/>
    <property type="match status" value="1"/>
</dbReference>
<evidence type="ECO:0000313" key="12">
    <source>
        <dbReference type="EMBL" id="CAF1197004.1"/>
    </source>
</evidence>
<dbReference type="SUPFAM" id="SSF81321">
    <property type="entry name" value="Family A G protein-coupled receptor-like"/>
    <property type="match status" value="1"/>
</dbReference>
<evidence type="ECO:0000256" key="5">
    <source>
        <dbReference type="ARBA" id="ARBA00023040"/>
    </source>
</evidence>
<evidence type="ECO:0000313" key="13">
    <source>
        <dbReference type="Proteomes" id="UP000663832"/>
    </source>
</evidence>
<keyword evidence="7" id="KW-0675">Receptor</keyword>
<dbReference type="OrthoDB" id="10037788at2759"/>
<dbReference type="PANTHER" id="PTHR24230">
    <property type="entry name" value="G-PROTEIN COUPLED RECEPTOR"/>
    <property type="match status" value="1"/>
</dbReference>
<proteinExistence type="predicted"/>
<keyword evidence="8" id="KW-0807">Transducer</keyword>
<feature type="transmembrane region" description="Helical" evidence="10">
    <location>
        <begin position="173"/>
        <end position="194"/>
    </location>
</feature>
<evidence type="ECO:0000256" key="4">
    <source>
        <dbReference type="ARBA" id="ARBA00022989"/>
    </source>
</evidence>
<dbReference type="AlphaFoldDB" id="A0A814W4C8"/>
<evidence type="ECO:0000256" key="2">
    <source>
        <dbReference type="ARBA" id="ARBA00022475"/>
    </source>
</evidence>
<gene>
    <name evidence="12" type="ORF">QVE165_LOCUS25583</name>
</gene>
<protein>
    <recommendedName>
        <fullName evidence="11">G-protein coupled receptors family 1 profile domain-containing protein</fullName>
    </recommendedName>
</protein>
<keyword evidence="5" id="KW-0297">G-protein coupled receptor</keyword>
<keyword evidence="4 10" id="KW-1133">Transmembrane helix</keyword>
<evidence type="ECO:0000256" key="6">
    <source>
        <dbReference type="ARBA" id="ARBA00023136"/>
    </source>
</evidence>
<feature type="region of interest" description="Disordered" evidence="9">
    <location>
        <begin position="284"/>
        <end position="305"/>
    </location>
</feature>
<comment type="subcellular location">
    <subcellularLocation>
        <location evidence="1">Cell membrane</location>
        <topology evidence="1">Multi-pass membrane protein</topology>
    </subcellularLocation>
</comment>
<evidence type="ECO:0000256" key="10">
    <source>
        <dbReference type="SAM" id="Phobius"/>
    </source>
</evidence>
<accession>A0A814W4C8</accession>
<dbReference type="Pfam" id="PF00001">
    <property type="entry name" value="7tm_1"/>
    <property type="match status" value="1"/>
</dbReference>
<dbReference type="Gene3D" id="1.20.1070.10">
    <property type="entry name" value="Rhodopsin 7-helix transmembrane proteins"/>
    <property type="match status" value="1"/>
</dbReference>
<feature type="domain" description="G-protein coupled receptors family 1 profile" evidence="11">
    <location>
        <begin position="39"/>
        <end position="369"/>
    </location>
</feature>
<name>A0A814W4C8_9BILA</name>
<evidence type="ECO:0000259" key="11">
    <source>
        <dbReference type="PROSITE" id="PS50262"/>
    </source>
</evidence>
<feature type="transmembrane region" description="Helical" evidence="10">
    <location>
        <begin position="27"/>
        <end position="48"/>
    </location>
</feature>
<feature type="compositionally biased region" description="Low complexity" evidence="9">
    <location>
        <begin position="284"/>
        <end position="293"/>
    </location>
</feature>
<feature type="transmembrane region" description="Helical" evidence="10">
    <location>
        <begin position="312"/>
        <end position="337"/>
    </location>
</feature>